<keyword evidence="5" id="KW-1185">Reference proteome</keyword>
<sequence>MRSPRFVLGVLSGAAVLSLAVAGCGSTPEAPAAAPARAANVDAVFATTGTAITYLPDLVPAGARATVTSSTTGPSSTVTLKVSGLVPNRTYGSHAHQKACGPTAADSGAHFQHTKDPVSPSVDPAYANATNEVWLDFTTDAAGAASVTATQAQWAFTDQAAPQSVVVHAKPTATEPGKAGTAGDRAACITVQF</sequence>
<evidence type="ECO:0000313" key="4">
    <source>
        <dbReference type="EMBL" id="GAA1833715.1"/>
    </source>
</evidence>
<organism evidence="4 5">
    <name type="scientific">Pseudonocardia ailaonensis</name>
    <dbReference type="NCBI Taxonomy" id="367279"/>
    <lineage>
        <taxon>Bacteria</taxon>
        <taxon>Bacillati</taxon>
        <taxon>Actinomycetota</taxon>
        <taxon>Actinomycetes</taxon>
        <taxon>Pseudonocardiales</taxon>
        <taxon>Pseudonocardiaceae</taxon>
        <taxon>Pseudonocardia</taxon>
    </lineage>
</organism>
<dbReference type="RefSeq" id="WP_344412763.1">
    <property type="nucleotide sequence ID" value="NZ_BAAAQK010000003.1"/>
</dbReference>
<dbReference type="Proteomes" id="UP001500449">
    <property type="component" value="Unassembled WGS sequence"/>
</dbReference>
<dbReference type="Pfam" id="PF00080">
    <property type="entry name" value="Sod_Cu"/>
    <property type="match status" value="1"/>
</dbReference>
<dbReference type="PROSITE" id="PS51257">
    <property type="entry name" value="PROKAR_LIPOPROTEIN"/>
    <property type="match status" value="1"/>
</dbReference>
<comment type="caution">
    <text evidence="4">The sequence shown here is derived from an EMBL/GenBank/DDBJ whole genome shotgun (WGS) entry which is preliminary data.</text>
</comment>
<dbReference type="Gene3D" id="2.60.40.200">
    <property type="entry name" value="Superoxide dismutase, copper/zinc binding domain"/>
    <property type="match status" value="1"/>
</dbReference>
<proteinExistence type="inferred from homology"/>
<dbReference type="InterPro" id="IPR036423">
    <property type="entry name" value="SOD-like_Cu/Zn_dom_sf"/>
</dbReference>
<dbReference type="EMBL" id="BAAAQK010000003">
    <property type="protein sequence ID" value="GAA1833715.1"/>
    <property type="molecule type" value="Genomic_DNA"/>
</dbReference>
<evidence type="ECO:0000259" key="3">
    <source>
        <dbReference type="Pfam" id="PF00080"/>
    </source>
</evidence>
<evidence type="ECO:0000313" key="5">
    <source>
        <dbReference type="Proteomes" id="UP001500449"/>
    </source>
</evidence>
<keyword evidence="2" id="KW-0732">Signal</keyword>
<protein>
    <recommendedName>
        <fullName evidence="3">Superoxide dismutase copper/zinc binding domain-containing protein</fullName>
    </recommendedName>
</protein>
<comment type="similarity">
    <text evidence="1">Belongs to the Cu-Zn superoxide dismutase family.</text>
</comment>
<name>A0ABN2MPV7_9PSEU</name>
<dbReference type="InterPro" id="IPR001424">
    <property type="entry name" value="SOD_Cu_Zn_dom"/>
</dbReference>
<feature type="chain" id="PRO_5045862614" description="Superoxide dismutase copper/zinc binding domain-containing protein" evidence="2">
    <location>
        <begin position="23"/>
        <end position="193"/>
    </location>
</feature>
<accession>A0ABN2MPV7</accession>
<feature type="signal peptide" evidence="2">
    <location>
        <begin position="1"/>
        <end position="22"/>
    </location>
</feature>
<dbReference type="SUPFAM" id="SSF49329">
    <property type="entry name" value="Cu,Zn superoxide dismutase-like"/>
    <property type="match status" value="1"/>
</dbReference>
<evidence type="ECO:0000256" key="2">
    <source>
        <dbReference type="SAM" id="SignalP"/>
    </source>
</evidence>
<evidence type="ECO:0000256" key="1">
    <source>
        <dbReference type="ARBA" id="ARBA00010457"/>
    </source>
</evidence>
<gene>
    <name evidence="4" type="ORF">GCM10009836_09810</name>
</gene>
<feature type="domain" description="Superoxide dismutase copper/zinc binding" evidence="3">
    <location>
        <begin position="66"/>
        <end position="188"/>
    </location>
</feature>
<reference evidence="4 5" key="1">
    <citation type="journal article" date="2019" name="Int. J. Syst. Evol. Microbiol.">
        <title>The Global Catalogue of Microorganisms (GCM) 10K type strain sequencing project: providing services to taxonomists for standard genome sequencing and annotation.</title>
        <authorList>
            <consortium name="The Broad Institute Genomics Platform"/>
            <consortium name="The Broad Institute Genome Sequencing Center for Infectious Disease"/>
            <person name="Wu L."/>
            <person name="Ma J."/>
        </authorList>
    </citation>
    <scope>NUCLEOTIDE SEQUENCE [LARGE SCALE GENOMIC DNA]</scope>
    <source>
        <strain evidence="4 5">JCM 16009</strain>
    </source>
</reference>